<dbReference type="EMBL" id="JACHXA010000002">
    <property type="protein sequence ID" value="MBB3064489.1"/>
    <property type="molecule type" value="Genomic_DNA"/>
</dbReference>
<protein>
    <submittedName>
        <fullName evidence="1">Uncharacterized protein</fullName>
    </submittedName>
</protein>
<dbReference type="Proteomes" id="UP000581135">
    <property type="component" value="Unassembled WGS sequence"/>
</dbReference>
<dbReference type="AlphaFoldDB" id="A0A839SRA0"/>
<accession>A0A839SRA0</accession>
<evidence type="ECO:0000313" key="1">
    <source>
        <dbReference type="EMBL" id="MBB3064489.1"/>
    </source>
</evidence>
<name>A0A839SRA0_9PROT</name>
<gene>
    <name evidence="1" type="ORF">FHR98_000761</name>
</gene>
<evidence type="ECO:0000313" key="2">
    <source>
        <dbReference type="Proteomes" id="UP000581135"/>
    </source>
</evidence>
<reference evidence="1 2" key="1">
    <citation type="submission" date="2020-08" db="EMBL/GenBank/DDBJ databases">
        <title>Genomic Encyclopedia of Type Strains, Phase III (KMG-III): the genomes of soil and plant-associated and newly described type strains.</title>
        <authorList>
            <person name="Whitman W."/>
        </authorList>
    </citation>
    <scope>NUCLEOTIDE SEQUENCE [LARGE SCALE GENOMIC DNA]</scope>
    <source>
        <strain evidence="1 2">CECT 8803</strain>
    </source>
</reference>
<keyword evidence="2" id="KW-1185">Reference proteome</keyword>
<comment type="caution">
    <text evidence="1">The sequence shown here is derived from an EMBL/GenBank/DDBJ whole genome shotgun (WGS) entry which is preliminary data.</text>
</comment>
<organism evidence="1 2">
    <name type="scientific">Limibacillus halophilus</name>
    <dbReference type="NCBI Taxonomy" id="1579333"/>
    <lineage>
        <taxon>Bacteria</taxon>
        <taxon>Pseudomonadati</taxon>
        <taxon>Pseudomonadota</taxon>
        <taxon>Alphaproteobacteria</taxon>
        <taxon>Rhodospirillales</taxon>
        <taxon>Rhodovibrionaceae</taxon>
        <taxon>Limibacillus</taxon>
    </lineage>
</organism>
<sequence length="77" mass="8554">MSQATAAYRMHLNGKTGTTGWCETPLSALINDSDEEDPPIIANATCQDFARGRRKSRSLFFLNGFPVRQKPFPVPLI</sequence>
<proteinExistence type="predicted"/>